<dbReference type="OrthoDB" id="311019at2759"/>
<dbReference type="AlphaFoldDB" id="A0A8S1X9V4"/>
<evidence type="ECO:0000256" key="2">
    <source>
        <dbReference type="ARBA" id="ARBA00023306"/>
    </source>
</evidence>
<keyword evidence="4" id="KW-1185">Reference proteome</keyword>
<evidence type="ECO:0000313" key="4">
    <source>
        <dbReference type="Proteomes" id="UP000689195"/>
    </source>
</evidence>
<organism evidence="3 4">
    <name type="scientific">Paramecium pentaurelia</name>
    <dbReference type="NCBI Taxonomy" id="43138"/>
    <lineage>
        <taxon>Eukaryota</taxon>
        <taxon>Sar</taxon>
        <taxon>Alveolata</taxon>
        <taxon>Ciliophora</taxon>
        <taxon>Intramacronucleata</taxon>
        <taxon>Oligohymenophorea</taxon>
        <taxon>Peniculida</taxon>
        <taxon>Parameciidae</taxon>
        <taxon>Paramecium</taxon>
    </lineage>
</organism>
<accession>A0A8S1X9V4</accession>
<dbReference type="GO" id="GO:0019888">
    <property type="term" value="F:protein phosphatase regulator activity"/>
    <property type="evidence" value="ECO:0007669"/>
    <property type="project" value="TreeGrafter"/>
</dbReference>
<dbReference type="PANTHER" id="PTHR12634">
    <property type="entry name" value="SIT4 YEAST -ASSOCIATING PROTEIN-RELATED"/>
    <property type="match status" value="1"/>
</dbReference>
<evidence type="ECO:0000256" key="1">
    <source>
        <dbReference type="ARBA" id="ARBA00006180"/>
    </source>
</evidence>
<sequence length="704" mass="83049">MRKRAQQNVLSKLRQFINDNPDVELRILLDQEELLDSKQNIKLFGEFVTKSPERFWEMLEIINLKQKDNEEVIPNKYPFIVSEIIGSKEDQIIDYFFDQKGPEEFEFLNLLFKTIDRDFIDNTLAGYMAKILKAIIEKKGLSLWNYLINPQKESQYILKDLIKHLDVLNIADIIFNLIRMDTIREEGAEAYLNQRIQLLLRIIDYMQQKHDNVMIVENVSYILQNILTETIENEERIQFMYYILNSTLNFDSIVISKSSKLIKIMIIILETIERDNQNGENKIVYNYSLLQNIAFNLVNLLNLEIYLTPFQTSYGIYQEPLGQFKLQLIEFYLIVLKQNEQNIMPLFSHSNICYEIMQLILKHEFNNAIQNLFVEIISLVMKNNEYNQIKQDYIKANISGFLIYLNQQQKYQVGSIKKCITKGFQGMANKLSFLLKDDFQEENWNFYISNQKEIFNIENTYLFGFNPNYVEDAQKEEELIQSIKFSTDQINDTKLLQFGHIELQNIEVIQRDAQQPIEQQIPQKETQQNIIIMEQKSEVQITQTNNGEQLSNLVFGQIDINNVAQVEIVNPDDEINQSIQIDDEQKNITAEIQKVLKLNEYVDPDYPDRVVNDFYKAKAMNEKNFNSGNLDQELLENRPRRSTVQLTFDTKRPSLKRKLSDQTFKIDNQIPNRLSVSAIEYKTQTFSPIQQNQQEQNNNNNKLK</sequence>
<comment type="caution">
    <text evidence="3">The sequence shown here is derived from an EMBL/GenBank/DDBJ whole genome shotgun (WGS) entry which is preliminary data.</text>
</comment>
<dbReference type="InterPro" id="IPR007587">
    <property type="entry name" value="SAPS"/>
</dbReference>
<dbReference type="EMBL" id="CAJJDO010000116">
    <property type="protein sequence ID" value="CAD8197748.1"/>
    <property type="molecule type" value="Genomic_DNA"/>
</dbReference>
<reference evidence="3" key="1">
    <citation type="submission" date="2021-01" db="EMBL/GenBank/DDBJ databases">
        <authorList>
            <consortium name="Genoscope - CEA"/>
            <person name="William W."/>
        </authorList>
    </citation>
    <scope>NUCLEOTIDE SEQUENCE</scope>
</reference>
<dbReference type="PANTHER" id="PTHR12634:SF8">
    <property type="entry name" value="FIERY MOUNTAIN, ISOFORM D"/>
    <property type="match status" value="1"/>
</dbReference>
<dbReference type="GO" id="GO:0019903">
    <property type="term" value="F:protein phosphatase binding"/>
    <property type="evidence" value="ECO:0007669"/>
    <property type="project" value="InterPro"/>
</dbReference>
<gene>
    <name evidence="3" type="ORF">PPENT_87.1.T1160093</name>
</gene>
<comment type="similarity">
    <text evidence="1">Belongs to the SAPS family.</text>
</comment>
<proteinExistence type="inferred from homology"/>
<keyword evidence="2" id="KW-0131">Cell cycle</keyword>
<protein>
    <submittedName>
        <fullName evidence="3">Uncharacterized protein</fullName>
    </submittedName>
</protein>
<name>A0A8S1X9V4_9CILI</name>
<evidence type="ECO:0000313" key="3">
    <source>
        <dbReference type="EMBL" id="CAD8197748.1"/>
    </source>
</evidence>
<dbReference type="Proteomes" id="UP000689195">
    <property type="component" value="Unassembled WGS sequence"/>
</dbReference>